<evidence type="ECO:0000313" key="1">
    <source>
        <dbReference type="EMBL" id="CAD8102243.1"/>
    </source>
</evidence>
<evidence type="ECO:0000313" key="2">
    <source>
        <dbReference type="Proteomes" id="UP000688137"/>
    </source>
</evidence>
<sequence>MGKLIFSSQWITFFFTYYELLLMYKIQSKWQVLSLVRIQFNIQSQVCEDQSATINSHAQQENLAENCTISTARCITISICSSNKTQLFVADLTHKNGVVRCFWMQQQINAKINFAVIKKWLN</sequence>
<organism evidence="1 2">
    <name type="scientific">Paramecium primaurelia</name>
    <dbReference type="NCBI Taxonomy" id="5886"/>
    <lineage>
        <taxon>Eukaryota</taxon>
        <taxon>Sar</taxon>
        <taxon>Alveolata</taxon>
        <taxon>Ciliophora</taxon>
        <taxon>Intramacronucleata</taxon>
        <taxon>Oligohymenophorea</taxon>
        <taxon>Peniculida</taxon>
        <taxon>Parameciidae</taxon>
        <taxon>Paramecium</taxon>
    </lineage>
</organism>
<reference evidence="1" key="1">
    <citation type="submission" date="2021-01" db="EMBL/GenBank/DDBJ databases">
        <authorList>
            <consortium name="Genoscope - CEA"/>
            <person name="William W."/>
        </authorList>
    </citation>
    <scope>NUCLEOTIDE SEQUENCE</scope>
</reference>
<proteinExistence type="predicted"/>
<accession>A0A8S1PHW4</accession>
<keyword evidence="2" id="KW-1185">Reference proteome</keyword>
<gene>
    <name evidence="1" type="ORF">PPRIM_AZ9-3.1.T1180002</name>
</gene>
<dbReference type="EMBL" id="CAJJDM010000121">
    <property type="protein sequence ID" value="CAD8102243.1"/>
    <property type="molecule type" value="Genomic_DNA"/>
</dbReference>
<dbReference type="Proteomes" id="UP000688137">
    <property type="component" value="Unassembled WGS sequence"/>
</dbReference>
<protein>
    <submittedName>
        <fullName evidence="1">Uncharacterized protein</fullName>
    </submittedName>
</protein>
<comment type="caution">
    <text evidence="1">The sequence shown here is derived from an EMBL/GenBank/DDBJ whole genome shotgun (WGS) entry which is preliminary data.</text>
</comment>
<dbReference type="AlphaFoldDB" id="A0A8S1PHW4"/>
<name>A0A8S1PHW4_PARPR</name>